<accession>A0A8H6K6U0</accession>
<dbReference type="Pfam" id="PF24809">
    <property type="entry name" value="DUF7708"/>
    <property type="match status" value="1"/>
</dbReference>
<dbReference type="PANTHER" id="PTHR10039">
    <property type="entry name" value="AMELOGENIN"/>
    <property type="match status" value="1"/>
</dbReference>
<dbReference type="PANTHER" id="PTHR10039:SF10">
    <property type="entry name" value="NACHT DOMAIN-CONTAINING PROTEIN"/>
    <property type="match status" value="1"/>
</dbReference>
<dbReference type="Pfam" id="PF24883">
    <property type="entry name" value="NPHP3_N"/>
    <property type="match status" value="1"/>
</dbReference>
<gene>
    <name evidence="4" type="ORF">CMUS01_09621</name>
</gene>
<evidence type="ECO:0000313" key="5">
    <source>
        <dbReference type="Proteomes" id="UP000639643"/>
    </source>
</evidence>
<evidence type="ECO:0000259" key="3">
    <source>
        <dbReference type="Pfam" id="PF24883"/>
    </source>
</evidence>
<organism evidence="4 5">
    <name type="scientific">Colletotrichum musicola</name>
    <dbReference type="NCBI Taxonomy" id="2175873"/>
    <lineage>
        <taxon>Eukaryota</taxon>
        <taxon>Fungi</taxon>
        <taxon>Dikarya</taxon>
        <taxon>Ascomycota</taxon>
        <taxon>Pezizomycotina</taxon>
        <taxon>Sordariomycetes</taxon>
        <taxon>Hypocreomycetidae</taxon>
        <taxon>Glomerellales</taxon>
        <taxon>Glomerellaceae</taxon>
        <taxon>Colletotrichum</taxon>
        <taxon>Colletotrichum orchidearum species complex</taxon>
    </lineage>
</organism>
<keyword evidence="1" id="KW-0677">Repeat</keyword>
<protein>
    <recommendedName>
        <fullName evidence="6">NACHT domain-containing protein</fullName>
    </recommendedName>
</protein>
<dbReference type="SUPFAM" id="SSF52540">
    <property type="entry name" value="P-loop containing nucleoside triphosphate hydrolases"/>
    <property type="match status" value="1"/>
</dbReference>
<dbReference type="OrthoDB" id="7464126at2759"/>
<dbReference type="AlphaFoldDB" id="A0A8H6K6U0"/>
<feature type="domain" description="DUF7708" evidence="2">
    <location>
        <begin position="64"/>
        <end position="188"/>
    </location>
</feature>
<evidence type="ECO:0008006" key="6">
    <source>
        <dbReference type="Google" id="ProtNLM"/>
    </source>
</evidence>
<dbReference type="Gene3D" id="3.40.50.300">
    <property type="entry name" value="P-loop containing nucleotide triphosphate hydrolases"/>
    <property type="match status" value="1"/>
</dbReference>
<name>A0A8H6K6U0_9PEZI</name>
<evidence type="ECO:0000259" key="2">
    <source>
        <dbReference type="Pfam" id="PF24809"/>
    </source>
</evidence>
<evidence type="ECO:0000256" key="1">
    <source>
        <dbReference type="ARBA" id="ARBA00022737"/>
    </source>
</evidence>
<dbReference type="InterPro" id="IPR056125">
    <property type="entry name" value="DUF7708"/>
</dbReference>
<comment type="caution">
    <text evidence="4">The sequence shown here is derived from an EMBL/GenBank/DDBJ whole genome shotgun (WGS) entry which is preliminary data.</text>
</comment>
<reference evidence="4" key="1">
    <citation type="journal article" date="2020" name="Phytopathology">
        <title>Genome Sequence Resources of Colletotrichum truncatum, C. plurivorum, C. musicola, and C. sojae: Four Species Pathogenic to Soybean (Glycine max).</title>
        <authorList>
            <person name="Rogerio F."/>
            <person name="Boufleur T.R."/>
            <person name="Ciampi-Guillardi M."/>
            <person name="Sukno S.A."/>
            <person name="Thon M.R."/>
            <person name="Massola Junior N.S."/>
            <person name="Baroncelli R."/>
        </authorList>
    </citation>
    <scope>NUCLEOTIDE SEQUENCE</scope>
    <source>
        <strain evidence="4">LFN0074</strain>
    </source>
</reference>
<dbReference type="Proteomes" id="UP000639643">
    <property type="component" value="Unassembled WGS sequence"/>
</dbReference>
<dbReference type="EMBL" id="WIGM01000414">
    <property type="protein sequence ID" value="KAF6825989.1"/>
    <property type="molecule type" value="Genomic_DNA"/>
</dbReference>
<dbReference type="InterPro" id="IPR027417">
    <property type="entry name" value="P-loop_NTPase"/>
</dbReference>
<keyword evidence="5" id="KW-1185">Reference proteome</keyword>
<proteinExistence type="predicted"/>
<evidence type="ECO:0000313" key="4">
    <source>
        <dbReference type="EMBL" id="KAF6825989.1"/>
    </source>
</evidence>
<dbReference type="InterPro" id="IPR056884">
    <property type="entry name" value="NPHP3-like_N"/>
</dbReference>
<sequence length="740" mass="83720">MRLVKATSEFEAALTTVQKASFRNIRSKACTTPPTLKDVMELTAEIDCQAREKHKSSRSFGTRLTNMLQSVQQYAALGDVVVGGSQNLIACGVWAAVRMVLHMSIGYLSHLEKLSMLFMEAGRQAPRYQALALIYPKSKNLQSYLFEYYVVVVELCQTIHKYAQQSTFGQMKSSIKDSDLKGYQSDLQLWSSSIKEEANLLLSQHVADEAQQNSKTRNIISKWSDSAAHRQAVADRIRWLEAYSTYDFQTTWKQTRKIGSVSFLSSWTQYRQWKSSETGSAMLLSGKLGSGKSVTMANVVDDLNLEKNTLVIYFFCRHDLPESLKSWNIIGSLNRQYLSHFPIGSEVFNADMTTIDAAGFRSIADNPLPNKKKFLLIDGLDECGQRELRSLLQALASVHNLPGWYLGFSVRLSPETPESLLASYFTLKWHFTMPVENPDIDRFVESELNRRLNNGQLRVGDTAILHEIRHALITGAKGMFLWVALQLDAICDEVSDDAMREVLKTLPSDLTETYIRILRKASAQDTRGYHIRVFKFIAVAYEPLSLGQIREMAAVIKGDPVWNPKKQINDVIKVLRYCGSLLVIDEEEFTVRFVHHSAKVFCQGALGGNLYWHFSDGDAHREIGETVVTYLSYGIFDTRLSSRVIPKVEVQKLPEHVIQNAIGHSRLSKSFFKLKQGPSRDIGQVLAKVSQQPDGGKALAQHPFLAYARKFWLLHTRNLNPLAGDTFKLWESLIKKEDIH</sequence>
<feature type="domain" description="Nephrocystin 3-like N-terminal" evidence="3">
    <location>
        <begin position="266"/>
        <end position="398"/>
    </location>
</feature>